<dbReference type="GO" id="GO:0006751">
    <property type="term" value="P:glutathione catabolic process"/>
    <property type="evidence" value="ECO:0007669"/>
    <property type="project" value="InterPro"/>
</dbReference>
<accession>A0AAC8VYJ3</accession>
<proteinExistence type="predicted"/>
<dbReference type="AlphaFoldDB" id="A0AAC8VYJ3"/>
<dbReference type="RefSeq" id="WP_045582659.1">
    <property type="nucleotide sequence ID" value="NZ_CP012401.1"/>
</dbReference>
<organism evidence="3 4">
    <name type="scientific">Azospirillum thiophilum</name>
    <dbReference type="NCBI Taxonomy" id="528244"/>
    <lineage>
        <taxon>Bacteria</taxon>
        <taxon>Pseudomonadati</taxon>
        <taxon>Pseudomonadota</taxon>
        <taxon>Alphaproteobacteria</taxon>
        <taxon>Rhodospirillales</taxon>
        <taxon>Azospirillaceae</taxon>
        <taxon>Azospirillum</taxon>
    </lineage>
</organism>
<dbReference type="GO" id="GO:0061928">
    <property type="term" value="F:glutathione specific gamma-glutamylcyclotransferase activity"/>
    <property type="evidence" value="ECO:0007669"/>
    <property type="project" value="UniProtKB-EC"/>
</dbReference>
<evidence type="ECO:0000313" key="3">
    <source>
        <dbReference type="EMBL" id="ALG71850.1"/>
    </source>
</evidence>
<keyword evidence="2" id="KW-0456">Lyase</keyword>
<evidence type="ECO:0000313" key="4">
    <source>
        <dbReference type="Proteomes" id="UP000069935"/>
    </source>
</evidence>
<evidence type="ECO:0000256" key="1">
    <source>
        <dbReference type="ARBA" id="ARBA00012344"/>
    </source>
</evidence>
<gene>
    <name evidence="3" type="ORF">AL072_00015</name>
</gene>
<dbReference type="EC" id="4.3.2.7" evidence="1"/>
<dbReference type="InterPro" id="IPR006840">
    <property type="entry name" value="ChaC"/>
</dbReference>
<dbReference type="InterPro" id="IPR013024">
    <property type="entry name" value="GGCT-like"/>
</dbReference>
<dbReference type="CDD" id="cd06661">
    <property type="entry name" value="GGCT_like"/>
    <property type="match status" value="1"/>
</dbReference>
<name>A0AAC8VYJ3_9PROT</name>
<reference evidence="3 4" key="2">
    <citation type="journal article" date="2016" name="Genome Announc.">
        <title>Complete Genome Sequence of a Strain of Azospirillum thiophilum Isolated from a Sulfide Spring.</title>
        <authorList>
            <person name="Fomenkov A."/>
            <person name="Vincze T."/>
            <person name="Grabovich M."/>
            <person name="Anton B.P."/>
            <person name="Dubinina G."/>
            <person name="Orlova M."/>
            <person name="Belousova E."/>
            <person name="Roberts R.J."/>
        </authorList>
    </citation>
    <scope>NUCLEOTIDE SEQUENCE [LARGE SCALE GENOMIC DNA]</scope>
    <source>
        <strain evidence="3 4">BV-S</strain>
    </source>
</reference>
<reference evidence="4" key="1">
    <citation type="submission" date="2015-08" db="EMBL/GenBank/DDBJ databases">
        <title>Complete Genome Sequence of Azospirillum thiophilum BV-S.</title>
        <authorList>
            <person name="Fomenkov A."/>
            <person name="Vincze T."/>
            <person name="Grabovich M."/>
            <person name="Dubinina G."/>
            <person name="Orlova M."/>
            <person name="Belousova E."/>
            <person name="Roberts R.J."/>
        </authorList>
    </citation>
    <scope>NUCLEOTIDE SEQUENCE [LARGE SCALE GENOMIC DNA]</scope>
    <source>
        <strain evidence="4">BV-S</strain>
    </source>
</reference>
<dbReference type="KEGG" id="ati:AL072_00015"/>
<sequence length="205" mass="23260">MAPDSHLPLPAWSTDIRVDPDADLWVFGYGSLMWNPGFSFAERHAATLPGYHRAFCVASHRYRGTPERPGLVLGLDRGGSCRGIAFRVPVSDVPSTLDYLWEREMDNRVYLPRMLRVRLRDGRSVEGLETVTACCFVVDRDHPQYCRGMDDAAVVCRIADCCGQRGPNIDYLANTVSHLEELGIRDERLSKLYERVRRHPGRDPD</sequence>
<protein>
    <recommendedName>
        <fullName evidence="1">glutathione-specific gamma-glutamylcyclotransferase</fullName>
        <ecNumber evidence="1">4.3.2.7</ecNumber>
    </recommendedName>
</protein>
<dbReference type="EMBL" id="CP012401">
    <property type="protein sequence ID" value="ALG71850.1"/>
    <property type="molecule type" value="Genomic_DNA"/>
</dbReference>
<dbReference type="Pfam" id="PF04752">
    <property type="entry name" value="ChaC"/>
    <property type="match status" value="1"/>
</dbReference>
<evidence type="ECO:0000256" key="2">
    <source>
        <dbReference type="ARBA" id="ARBA00023239"/>
    </source>
</evidence>
<dbReference type="InterPro" id="IPR036568">
    <property type="entry name" value="GGCT-like_sf"/>
</dbReference>
<keyword evidence="4" id="KW-1185">Reference proteome</keyword>
<dbReference type="GO" id="GO:0005737">
    <property type="term" value="C:cytoplasm"/>
    <property type="evidence" value="ECO:0007669"/>
    <property type="project" value="TreeGrafter"/>
</dbReference>
<dbReference type="PANTHER" id="PTHR12192:SF2">
    <property type="entry name" value="GLUTATHIONE-SPECIFIC GAMMA-GLUTAMYLCYCLOTRANSFERASE 2"/>
    <property type="match status" value="1"/>
</dbReference>
<dbReference type="Proteomes" id="UP000069935">
    <property type="component" value="Chromosome 1"/>
</dbReference>
<dbReference type="PANTHER" id="PTHR12192">
    <property type="entry name" value="CATION TRANSPORT PROTEIN CHAC-RELATED"/>
    <property type="match status" value="1"/>
</dbReference>
<dbReference type="SUPFAM" id="SSF110857">
    <property type="entry name" value="Gamma-glutamyl cyclotransferase-like"/>
    <property type="match status" value="1"/>
</dbReference>
<dbReference type="Gene3D" id="3.10.490.10">
    <property type="entry name" value="Gamma-glutamyl cyclotransferase-like"/>
    <property type="match status" value="1"/>
</dbReference>